<name>A0A0A8Y617_ARUDO</name>
<proteinExistence type="predicted"/>
<evidence type="ECO:0000256" key="1">
    <source>
        <dbReference type="SAM" id="MobiDB-lite"/>
    </source>
</evidence>
<feature type="region of interest" description="Disordered" evidence="1">
    <location>
        <begin position="1"/>
        <end position="22"/>
    </location>
</feature>
<sequence length="22" mass="2148">MAAVAAPPDRPHGSEVQVAAAC</sequence>
<organism evidence="2">
    <name type="scientific">Arundo donax</name>
    <name type="common">Giant reed</name>
    <name type="synonym">Donax arundinaceus</name>
    <dbReference type="NCBI Taxonomy" id="35708"/>
    <lineage>
        <taxon>Eukaryota</taxon>
        <taxon>Viridiplantae</taxon>
        <taxon>Streptophyta</taxon>
        <taxon>Embryophyta</taxon>
        <taxon>Tracheophyta</taxon>
        <taxon>Spermatophyta</taxon>
        <taxon>Magnoliopsida</taxon>
        <taxon>Liliopsida</taxon>
        <taxon>Poales</taxon>
        <taxon>Poaceae</taxon>
        <taxon>PACMAD clade</taxon>
        <taxon>Arundinoideae</taxon>
        <taxon>Arundineae</taxon>
        <taxon>Arundo</taxon>
    </lineage>
</organism>
<evidence type="ECO:0000313" key="2">
    <source>
        <dbReference type="EMBL" id="JAD21464.1"/>
    </source>
</evidence>
<reference evidence="2" key="2">
    <citation type="journal article" date="2015" name="Data Brief">
        <title>Shoot transcriptome of the giant reed, Arundo donax.</title>
        <authorList>
            <person name="Barrero R.A."/>
            <person name="Guerrero F.D."/>
            <person name="Moolhuijzen P."/>
            <person name="Goolsby J.A."/>
            <person name="Tidwell J."/>
            <person name="Bellgard S.E."/>
            <person name="Bellgard M.I."/>
        </authorList>
    </citation>
    <scope>NUCLEOTIDE SEQUENCE</scope>
    <source>
        <tissue evidence="2">Shoot tissue taken approximately 20 cm above the soil surface</tissue>
    </source>
</reference>
<protein>
    <submittedName>
        <fullName evidence="2">Uncharacterized protein</fullName>
    </submittedName>
</protein>
<accession>A0A0A8Y617</accession>
<dbReference type="EMBL" id="GBRH01276431">
    <property type="protein sequence ID" value="JAD21464.1"/>
    <property type="molecule type" value="Transcribed_RNA"/>
</dbReference>
<reference evidence="2" key="1">
    <citation type="submission" date="2014-09" db="EMBL/GenBank/DDBJ databases">
        <authorList>
            <person name="Magalhaes I.L.F."/>
            <person name="Oliveira U."/>
            <person name="Santos F.R."/>
            <person name="Vidigal T.H.D.A."/>
            <person name="Brescovit A.D."/>
            <person name="Santos A.J."/>
        </authorList>
    </citation>
    <scope>NUCLEOTIDE SEQUENCE</scope>
    <source>
        <tissue evidence="2">Shoot tissue taken approximately 20 cm above the soil surface</tissue>
    </source>
</reference>
<dbReference type="AlphaFoldDB" id="A0A0A8Y617"/>